<dbReference type="SUPFAM" id="SSF54695">
    <property type="entry name" value="POZ domain"/>
    <property type="match status" value="1"/>
</dbReference>
<gene>
    <name evidence="2" type="ORF">H1R20_g10448</name>
</gene>
<proteinExistence type="predicted"/>
<dbReference type="InterPro" id="IPR011333">
    <property type="entry name" value="SKP1/BTB/POZ_sf"/>
</dbReference>
<dbReference type="Proteomes" id="UP001140091">
    <property type="component" value="Unassembled WGS sequence"/>
</dbReference>
<dbReference type="Pfam" id="PF00651">
    <property type="entry name" value="BTB"/>
    <property type="match status" value="1"/>
</dbReference>
<feature type="non-terminal residue" evidence="2">
    <location>
        <position position="294"/>
    </location>
</feature>
<dbReference type="OrthoDB" id="3199068at2759"/>
<name>A0A9W8J5X1_9AGAR</name>
<sequence>MGTRRRPQPVHWNCVFFKVEEITFSVPPHRLIENSDVFAGMFNLPTGKDQTIEGSDMEHPIVLEGYQASDFDALLRILYPTLRDLISGTFKLEKEEWVGILNLSTRWQMKEVREHAIKNLSNISLSPVEKVVLARAHKVAKWLKEGFTEILTENPIRPLDELETLGLKTACRLLWIRDQTISHKANGLGFGVTISSLVCPGGHAMFTSALSCNGCARPISIDDTEAIHLYDTSSVQIKDSGGCEPTRSRFVINLQILRCRLLPPGSRQSPGPGFEVNVDEIFKEEIASYESWDQ</sequence>
<dbReference type="Gene3D" id="3.30.710.10">
    <property type="entry name" value="Potassium Channel Kv1.1, Chain A"/>
    <property type="match status" value="1"/>
</dbReference>
<comment type="caution">
    <text evidence="2">The sequence shown here is derived from an EMBL/GenBank/DDBJ whole genome shotgun (WGS) entry which is preliminary data.</text>
</comment>
<evidence type="ECO:0000313" key="2">
    <source>
        <dbReference type="EMBL" id="KAJ2926623.1"/>
    </source>
</evidence>
<feature type="domain" description="BTB" evidence="1">
    <location>
        <begin position="13"/>
        <end position="124"/>
    </location>
</feature>
<dbReference type="InterPro" id="IPR000210">
    <property type="entry name" value="BTB/POZ_dom"/>
</dbReference>
<reference evidence="2" key="1">
    <citation type="submission" date="2022-06" db="EMBL/GenBank/DDBJ databases">
        <title>Genome Sequence of Candolleomyces eurysporus.</title>
        <authorList>
            <person name="Buettner E."/>
        </authorList>
    </citation>
    <scope>NUCLEOTIDE SEQUENCE</scope>
    <source>
        <strain evidence="2">VTCC 930004</strain>
    </source>
</reference>
<accession>A0A9W8J5X1</accession>
<evidence type="ECO:0000313" key="3">
    <source>
        <dbReference type="Proteomes" id="UP001140091"/>
    </source>
</evidence>
<dbReference type="EMBL" id="JANBPK010001051">
    <property type="protein sequence ID" value="KAJ2926623.1"/>
    <property type="molecule type" value="Genomic_DNA"/>
</dbReference>
<evidence type="ECO:0000259" key="1">
    <source>
        <dbReference type="SMART" id="SM00225"/>
    </source>
</evidence>
<organism evidence="2 3">
    <name type="scientific">Candolleomyces eurysporus</name>
    <dbReference type="NCBI Taxonomy" id="2828524"/>
    <lineage>
        <taxon>Eukaryota</taxon>
        <taxon>Fungi</taxon>
        <taxon>Dikarya</taxon>
        <taxon>Basidiomycota</taxon>
        <taxon>Agaricomycotina</taxon>
        <taxon>Agaricomycetes</taxon>
        <taxon>Agaricomycetidae</taxon>
        <taxon>Agaricales</taxon>
        <taxon>Agaricineae</taxon>
        <taxon>Psathyrellaceae</taxon>
        <taxon>Candolleomyces</taxon>
    </lineage>
</organism>
<dbReference type="SMART" id="SM00225">
    <property type="entry name" value="BTB"/>
    <property type="match status" value="1"/>
</dbReference>
<dbReference type="AlphaFoldDB" id="A0A9W8J5X1"/>
<protein>
    <recommendedName>
        <fullName evidence="1">BTB domain-containing protein</fullName>
    </recommendedName>
</protein>
<dbReference type="CDD" id="cd18186">
    <property type="entry name" value="BTB_POZ_ZBTB_KLHL-like"/>
    <property type="match status" value="1"/>
</dbReference>
<keyword evidence="3" id="KW-1185">Reference proteome</keyword>